<keyword evidence="3" id="KW-0597">Phosphoprotein</keyword>
<name>A0A8J3ZDQ7_9ACTN</name>
<keyword evidence="4" id="KW-0808">Transferase</keyword>
<dbReference type="AlphaFoldDB" id="A0A8J3ZDQ7"/>
<keyword evidence="7" id="KW-0067">ATP-binding</keyword>
<keyword evidence="6 11" id="KW-0418">Kinase</keyword>
<feature type="transmembrane region" description="Helical" evidence="9">
    <location>
        <begin position="52"/>
        <end position="70"/>
    </location>
</feature>
<dbReference type="CDD" id="cd16917">
    <property type="entry name" value="HATPase_UhpB-NarQ-NarX-like"/>
    <property type="match status" value="1"/>
</dbReference>
<dbReference type="GO" id="GO:0016020">
    <property type="term" value="C:membrane"/>
    <property type="evidence" value="ECO:0007669"/>
    <property type="project" value="InterPro"/>
</dbReference>
<protein>
    <recommendedName>
        <fullName evidence="2">histidine kinase</fullName>
        <ecNumber evidence="2">2.7.13.3</ecNumber>
    </recommendedName>
</protein>
<dbReference type="GO" id="GO:0046983">
    <property type="term" value="F:protein dimerization activity"/>
    <property type="evidence" value="ECO:0007669"/>
    <property type="project" value="InterPro"/>
</dbReference>
<evidence type="ECO:0000256" key="2">
    <source>
        <dbReference type="ARBA" id="ARBA00012438"/>
    </source>
</evidence>
<keyword evidence="9" id="KW-0472">Membrane</keyword>
<evidence type="ECO:0000256" key="1">
    <source>
        <dbReference type="ARBA" id="ARBA00000085"/>
    </source>
</evidence>
<evidence type="ECO:0000256" key="7">
    <source>
        <dbReference type="ARBA" id="ARBA00022840"/>
    </source>
</evidence>
<gene>
    <name evidence="11" type="ORF">Vau01_085280</name>
</gene>
<dbReference type="SUPFAM" id="SSF55874">
    <property type="entry name" value="ATPase domain of HSP90 chaperone/DNA topoisomerase II/histidine kinase"/>
    <property type="match status" value="1"/>
</dbReference>
<dbReference type="InterPro" id="IPR050482">
    <property type="entry name" value="Sensor_HK_TwoCompSys"/>
</dbReference>
<keyword evidence="5" id="KW-0547">Nucleotide-binding</keyword>
<dbReference type="InterPro" id="IPR036890">
    <property type="entry name" value="HATPase_C_sf"/>
</dbReference>
<dbReference type="Pfam" id="PF07730">
    <property type="entry name" value="HisKA_3"/>
    <property type="match status" value="1"/>
</dbReference>
<evidence type="ECO:0000256" key="5">
    <source>
        <dbReference type="ARBA" id="ARBA00022741"/>
    </source>
</evidence>
<dbReference type="InterPro" id="IPR011712">
    <property type="entry name" value="Sig_transdc_His_kin_sub3_dim/P"/>
</dbReference>
<comment type="catalytic activity">
    <reaction evidence="1">
        <text>ATP + protein L-histidine = ADP + protein N-phospho-L-histidine.</text>
        <dbReference type="EC" id="2.7.13.3"/>
    </reaction>
</comment>
<feature type="transmembrane region" description="Helical" evidence="9">
    <location>
        <begin position="20"/>
        <end position="40"/>
    </location>
</feature>
<organism evidence="11 12">
    <name type="scientific">Virgisporangium aurantiacum</name>
    <dbReference type="NCBI Taxonomy" id="175570"/>
    <lineage>
        <taxon>Bacteria</taxon>
        <taxon>Bacillati</taxon>
        <taxon>Actinomycetota</taxon>
        <taxon>Actinomycetes</taxon>
        <taxon>Micromonosporales</taxon>
        <taxon>Micromonosporaceae</taxon>
        <taxon>Virgisporangium</taxon>
    </lineage>
</organism>
<proteinExistence type="predicted"/>
<keyword evidence="9" id="KW-1133">Transmembrane helix</keyword>
<evidence type="ECO:0000256" key="3">
    <source>
        <dbReference type="ARBA" id="ARBA00022553"/>
    </source>
</evidence>
<feature type="domain" description="Signal transduction histidine kinase subgroup 3 dimerisation and phosphoacceptor" evidence="10">
    <location>
        <begin position="195"/>
        <end position="260"/>
    </location>
</feature>
<evidence type="ECO:0000259" key="10">
    <source>
        <dbReference type="Pfam" id="PF07730"/>
    </source>
</evidence>
<accession>A0A8J3ZDQ7</accession>
<dbReference type="EMBL" id="BOPG01000063">
    <property type="protein sequence ID" value="GIJ61012.1"/>
    <property type="molecule type" value="Genomic_DNA"/>
</dbReference>
<dbReference type="EC" id="2.7.13.3" evidence="2"/>
<dbReference type="GO" id="GO:0005524">
    <property type="term" value="F:ATP binding"/>
    <property type="evidence" value="ECO:0007669"/>
    <property type="project" value="UniProtKB-KW"/>
</dbReference>
<dbReference type="PANTHER" id="PTHR24421">
    <property type="entry name" value="NITRATE/NITRITE SENSOR PROTEIN NARX-RELATED"/>
    <property type="match status" value="1"/>
</dbReference>
<evidence type="ECO:0000256" key="6">
    <source>
        <dbReference type="ARBA" id="ARBA00022777"/>
    </source>
</evidence>
<dbReference type="Gene3D" id="1.20.5.1930">
    <property type="match status" value="1"/>
</dbReference>
<evidence type="ECO:0000256" key="4">
    <source>
        <dbReference type="ARBA" id="ARBA00022679"/>
    </source>
</evidence>
<sequence length="394" mass="41798">MYAPPAARNLVRRAASRRVLLDVAVGAALASAVLIAVVAGRPDGRPGATGRPLRTLDVVVAGAVFVLVAVRRWRPLVVLGVAATLAVVAAGSENVSGPFIMATAVAAYTVATRTDRRTAWLTCGGAALASYLATVVLSEEDWFGPALGVIAWIGMTTAVGDATRIRRAYVAAVEERAVRAERTREEEARRRVAEERLRIARDLHDAVAHHIAVVNLHAGLAGHTLRTRPDQAEASLVHVRDAAQTVLDELATILSVLRQNGDDGAPTDPVRGLDRLDDLLTSLAAAGHRVEHRRVGVARPLPEAVDQAAYRIVQEALTNAHKHGVDDSADLRIEYRPDAVVLDITNPTGPERRDTGGHGLTGMRERATAVGGTLTAQPSGPTRFRVHAVLPASS</sequence>
<dbReference type="Proteomes" id="UP000612585">
    <property type="component" value="Unassembled WGS sequence"/>
</dbReference>
<dbReference type="GO" id="GO:0000155">
    <property type="term" value="F:phosphorelay sensor kinase activity"/>
    <property type="evidence" value="ECO:0007669"/>
    <property type="project" value="InterPro"/>
</dbReference>
<evidence type="ECO:0000313" key="12">
    <source>
        <dbReference type="Proteomes" id="UP000612585"/>
    </source>
</evidence>
<keyword evidence="8" id="KW-0902">Two-component regulatory system</keyword>
<dbReference type="Gene3D" id="3.30.565.10">
    <property type="entry name" value="Histidine kinase-like ATPase, C-terminal domain"/>
    <property type="match status" value="1"/>
</dbReference>
<evidence type="ECO:0000313" key="11">
    <source>
        <dbReference type="EMBL" id="GIJ61012.1"/>
    </source>
</evidence>
<reference evidence="11" key="1">
    <citation type="submission" date="2021-01" db="EMBL/GenBank/DDBJ databases">
        <title>Whole genome shotgun sequence of Virgisporangium aurantiacum NBRC 16421.</title>
        <authorList>
            <person name="Komaki H."/>
            <person name="Tamura T."/>
        </authorList>
    </citation>
    <scope>NUCLEOTIDE SEQUENCE</scope>
    <source>
        <strain evidence="11">NBRC 16421</strain>
    </source>
</reference>
<keyword evidence="9" id="KW-0812">Transmembrane</keyword>
<dbReference type="PANTHER" id="PTHR24421:SF10">
    <property type="entry name" value="NITRATE_NITRITE SENSOR PROTEIN NARQ"/>
    <property type="match status" value="1"/>
</dbReference>
<comment type="caution">
    <text evidence="11">The sequence shown here is derived from an EMBL/GenBank/DDBJ whole genome shotgun (WGS) entry which is preliminary data.</text>
</comment>
<feature type="transmembrane region" description="Helical" evidence="9">
    <location>
        <begin position="76"/>
        <end position="106"/>
    </location>
</feature>
<evidence type="ECO:0000256" key="9">
    <source>
        <dbReference type="SAM" id="Phobius"/>
    </source>
</evidence>
<keyword evidence="12" id="KW-1185">Reference proteome</keyword>
<dbReference type="RefSeq" id="WP_204005724.1">
    <property type="nucleotide sequence ID" value="NZ_BOPG01000063.1"/>
</dbReference>
<evidence type="ECO:0000256" key="8">
    <source>
        <dbReference type="ARBA" id="ARBA00023012"/>
    </source>
</evidence>